<evidence type="ECO:0000313" key="1">
    <source>
        <dbReference type="EMBL" id="KAK0642776.1"/>
    </source>
</evidence>
<protein>
    <recommendedName>
        <fullName evidence="3">Nucleoside phosphorylase domain-containing protein</fullName>
    </recommendedName>
</protein>
<dbReference type="GO" id="GO:0009116">
    <property type="term" value="P:nucleoside metabolic process"/>
    <property type="evidence" value="ECO:0007669"/>
    <property type="project" value="InterPro"/>
</dbReference>
<evidence type="ECO:0000313" key="2">
    <source>
        <dbReference type="Proteomes" id="UP001175001"/>
    </source>
</evidence>
<dbReference type="EMBL" id="JAUJDW010000067">
    <property type="protein sequence ID" value="KAK0642776.1"/>
    <property type="molecule type" value="Genomic_DNA"/>
</dbReference>
<organism evidence="1 2">
    <name type="scientific">Lasiodiplodia hormozganensis</name>
    <dbReference type="NCBI Taxonomy" id="869390"/>
    <lineage>
        <taxon>Eukaryota</taxon>
        <taxon>Fungi</taxon>
        <taxon>Dikarya</taxon>
        <taxon>Ascomycota</taxon>
        <taxon>Pezizomycotina</taxon>
        <taxon>Dothideomycetes</taxon>
        <taxon>Dothideomycetes incertae sedis</taxon>
        <taxon>Botryosphaeriales</taxon>
        <taxon>Botryosphaeriaceae</taxon>
        <taxon>Lasiodiplodia</taxon>
    </lineage>
</organism>
<sequence length="356" mass="39092">MESNRKALDSHLQYTVGWLAPLPIERAAAETLLDEKHDQPRGFQQPENDPSSYSWGNIGQHNIVIASLRSGVYGTNTAATTASCMLSTFPSIRFGLLVGIGGGIARPDNGQDIRLGDIVVSDPGGSTGGVVNYDLVKAKADGKELKSFLNSPPPLLLHAVSDLQSRHEQEPSAVPQILAKMREKSPFMFTKRNNNPGFGYQGSENDRLFDSSYKHVGGRDCKKCSSEKEVAREPRNIPEEPEIHYGVIASGNTLVKDADEQQELLNRISSLSDDCMCLEMEAAGLMNDFPCLVIRGICDYADSHKNDRWQRYAAATAAAFAKELLGVVLPRQVEEMRKATDIMKSLQDSQSTPTFF</sequence>
<dbReference type="AlphaFoldDB" id="A0AA39Y082"/>
<dbReference type="GO" id="GO:0003824">
    <property type="term" value="F:catalytic activity"/>
    <property type="evidence" value="ECO:0007669"/>
    <property type="project" value="InterPro"/>
</dbReference>
<gene>
    <name evidence="1" type="ORF">DIS24_g8720</name>
</gene>
<reference evidence="1" key="1">
    <citation type="submission" date="2023-06" db="EMBL/GenBank/DDBJ databases">
        <title>Multi-omics analyses reveal the molecular pathogenesis toolkit of Lasiodiplodia hormozganensis, a cross-kingdom pathogen.</title>
        <authorList>
            <person name="Felix C."/>
            <person name="Meneses R."/>
            <person name="Goncalves M.F.M."/>
            <person name="Tilleman L."/>
            <person name="Duarte A.S."/>
            <person name="Jorrin-Novo J.V."/>
            <person name="Van De Peer Y."/>
            <person name="Deforce D."/>
            <person name="Van Nieuwerburgh F."/>
            <person name="Esteves A.C."/>
            <person name="Alves A."/>
        </authorList>
    </citation>
    <scope>NUCLEOTIDE SEQUENCE</scope>
    <source>
        <strain evidence="1">CBS 339.90</strain>
    </source>
</reference>
<dbReference type="PANTHER" id="PTHR46082:SF11">
    <property type="entry name" value="AAA+ ATPASE DOMAIN-CONTAINING PROTEIN-RELATED"/>
    <property type="match status" value="1"/>
</dbReference>
<dbReference type="Proteomes" id="UP001175001">
    <property type="component" value="Unassembled WGS sequence"/>
</dbReference>
<dbReference type="SUPFAM" id="SSF53167">
    <property type="entry name" value="Purine and uridine phosphorylases"/>
    <property type="match status" value="1"/>
</dbReference>
<accession>A0AA39Y082</accession>
<dbReference type="PANTHER" id="PTHR46082">
    <property type="entry name" value="ATP/GTP-BINDING PROTEIN-RELATED"/>
    <property type="match status" value="1"/>
</dbReference>
<keyword evidence="2" id="KW-1185">Reference proteome</keyword>
<proteinExistence type="predicted"/>
<comment type="caution">
    <text evidence="1">The sequence shown here is derived from an EMBL/GenBank/DDBJ whole genome shotgun (WGS) entry which is preliminary data.</text>
</comment>
<dbReference type="Gene3D" id="3.40.50.1580">
    <property type="entry name" value="Nucleoside phosphorylase domain"/>
    <property type="match status" value="1"/>
</dbReference>
<name>A0AA39Y082_9PEZI</name>
<dbReference type="InterPro" id="IPR035994">
    <property type="entry name" value="Nucleoside_phosphorylase_sf"/>
</dbReference>
<dbReference type="InterPro" id="IPR053137">
    <property type="entry name" value="NLR-like"/>
</dbReference>
<evidence type="ECO:0008006" key="3">
    <source>
        <dbReference type="Google" id="ProtNLM"/>
    </source>
</evidence>